<dbReference type="InterPro" id="IPR002108">
    <property type="entry name" value="ADF-H"/>
</dbReference>
<dbReference type="SMART" id="SM00102">
    <property type="entry name" value="ADF"/>
    <property type="match status" value="1"/>
</dbReference>
<dbReference type="CDD" id="cd11282">
    <property type="entry name" value="ADF_coactosin_like"/>
    <property type="match status" value="1"/>
</dbReference>
<dbReference type="Gene3D" id="3.40.20.10">
    <property type="entry name" value="Severin"/>
    <property type="match status" value="1"/>
</dbReference>
<name>A0ABQ0DS55_9EUKA</name>
<accession>A0ABQ0DS55</accession>
<protein>
    <recommendedName>
        <fullName evidence="1">ADF-H domain-containing protein</fullName>
    </recommendedName>
</protein>
<dbReference type="PANTHER" id="PTHR10829:SF25">
    <property type="entry name" value="DREBRIN-LIKE PROTEIN"/>
    <property type="match status" value="1"/>
</dbReference>
<dbReference type="Proteomes" id="UP001628156">
    <property type="component" value="Unassembled WGS sequence"/>
</dbReference>
<proteinExistence type="predicted"/>
<dbReference type="PANTHER" id="PTHR10829">
    <property type="entry name" value="CORTACTIN AND DREBRIN"/>
    <property type="match status" value="1"/>
</dbReference>
<evidence type="ECO:0000259" key="1">
    <source>
        <dbReference type="PROSITE" id="PS51263"/>
    </source>
</evidence>
<feature type="domain" description="ADF-H" evidence="1">
    <location>
        <begin position="1"/>
        <end position="134"/>
    </location>
</feature>
<dbReference type="PROSITE" id="PS51263">
    <property type="entry name" value="ADF_H"/>
    <property type="match status" value="1"/>
</dbReference>
<sequence>MSGFDLSEVAGPVAEVIDDKNEEVEYVVFGVQTQPNKLVVDAKGKGGLDEVKAALKEDALQFAYYRTISGDEESRRVKFVFISWAGEGIKKPKLRAVMSILKGDVKNVINNFHIELHATSLDDLVEDEIAAKIKKAGGADYSFNTTSN</sequence>
<dbReference type="Pfam" id="PF00241">
    <property type="entry name" value="Cofilin_ADF"/>
    <property type="match status" value="1"/>
</dbReference>
<organism evidence="2 3">
    <name type="scientific">Entamoeba nuttalli</name>
    <dbReference type="NCBI Taxonomy" id="412467"/>
    <lineage>
        <taxon>Eukaryota</taxon>
        <taxon>Amoebozoa</taxon>
        <taxon>Evosea</taxon>
        <taxon>Archamoebae</taxon>
        <taxon>Mastigamoebida</taxon>
        <taxon>Entamoebidae</taxon>
        <taxon>Entamoeba</taxon>
    </lineage>
</organism>
<evidence type="ECO:0000313" key="3">
    <source>
        <dbReference type="Proteomes" id="UP001628156"/>
    </source>
</evidence>
<comment type="caution">
    <text evidence="2">The sequence shown here is derived from an EMBL/GenBank/DDBJ whole genome shotgun (WGS) entry which is preliminary data.</text>
</comment>
<dbReference type="SUPFAM" id="SSF55753">
    <property type="entry name" value="Actin depolymerizing proteins"/>
    <property type="match status" value="1"/>
</dbReference>
<keyword evidence="3" id="KW-1185">Reference proteome</keyword>
<dbReference type="EMBL" id="BAAFRS010000257">
    <property type="protein sequence ID" value="GAB1225617.1"/>
    <property type="molecule type" value="Genomic_DNA"/>
</dbReference>
<reference evidence="2 3" key="1">
    <citation type="journal article" date="2019" name="PLoS Negl. Trop. Dis.">
        <title>Whole genome sequencing of Entamoeba nuttalli reveals mammalian host-related molecular signatures and a novel octapeptide-repeat surface protein.</title>
        <authorList>
            <person name="Tanaka M."/>
            <person name="Makiuchi T."/>
            <person name="Komiyama T."/>
            <person name="Shiina T."/>
            <person name="Osaki K."/>
            <person name="Tachibana H."/>
        </authorList>
    </citation>
    <scope>NUCLEOTIDE SEQUENCE [LARGE SCALE GENOMIC DNA]</scope>
    <source>
        <strain evidence="2 3">P19-061405</strain>
    </source>
</reference>
<evidence type="ECO:0000313" key="2">
    <source>
        <dbReference type="EMBL" id="GAB1225617.1"/>
    </source>
</evidence>
<gene>
    <name evidence="2" type="ORF">ENUP19_0257G0045</name>
</gene>
<dbReference type="InterPro" id="IPR029006">
    <property type="entry name" value="ADF-H/Gelsolin-like_dom_sf"/>
</dbReference>